<proteinExistence type="predicted"/>
<name>A0AC35UAL7_9BILA</name>
<protein>
    <submittedName>
        <fullName evidence="2">Homeobox domain-containing protein</fullName>
    </submittedName>
</protein>
<sequence>MVSRSKKKTPQKILLCVGCNSPLKDQFYYSICDKSWHHQYPKSEESADCDMFSHDEDLSIPHSVPSFEEMVPSIAPSDDIEYNSDGNARRRGPRTTIKSAQLELLRQAFALNPKPPRVVREQLAIDTGLNMRVIQVWYQNRRSKERRLRNYQGNDSEGRKKALMLSNLDFPRAFFPPDYNLIDPIFPPDPSNNLNQMLFQSANSIHAAAAAAAHFPLMYNEGNNVGLEAVTNQNNMNDLVRGMAPYQYRLPDNMTLNSATFERSVCMRDDNGEYVEHLKNYPGHSMSGNDGDVMYGKGQSSQCKGRRVWP</sequence>
<evidence type="ECO:0000313" key="2">
    <source>
        <dbReference type="WBParaSite" id="RSKR_0000914800.1"/>
    </source>
</evidence>
<accession>A0AC35UAL7</accession>
<organism evidence="1 2">
    <name type="scientific">Rhabditophanes sp. KR3021</name>
    <dbReference type="NCBI Taxonomy" id="114890"/>
    <lineage>
        <taxon>Eukaryota</taxon>
        <taxon>Metazoa</taxon>
        <taxon>Ecdysozoa</taxon>
        <taxon>Nematoda</taxon>
        <taxon>Chromadorea</taxon>
        <taxon>Rhabditida</taxon>
        <taxon>Tylenchina</taxon>
        <taxon>Panagrolaimomorpha</taxon>
        <taxon>Strongyloidoidea</taxon>
        <taxon>Alloionematidae</taxon>
        <taxon>Rhabditophanes</taxon>
    </lineage>
</organism>
<dbReference type="WBParaSite" id="RSKR_0000914800.1">
    <property type="protein sequence ID" value="RSKR_0000914800.1"/>
    <property type="gene ID" value="RSKR_0000914800"/>
</dbReference>
<evidence type="ECO:0000313" key="1">
    <source>
        <dbReference type="Proteomes" id="UP000095286"/>
    </source>
</evidence>
<reference evidence="2" key="1">
    <citation type="submission" date="2016-11" db="UniProtKB">
        <authorList>
            <consortium name="WormBaseParasite"/>
        </authorList>
    </citation>
    <scope>IDENTIFICATION</scope>
    <source>
        <strain evidence="2">KR3021</strain>
    </source>
</reference>
<dbReference type="Proteomes" id="UP000095286">
    <property type="component" value="Unplaced"/>
</dbReference>